<organism evidence="1 2">
    <name type="scientific">Mucilaginibacter gracilis</name>
    <dbReference type="NCBI Taxonomy" id="423350"/>
    <lineage>
        <taxon>Bacteria</taxon>
        <taxon>Pseudomonadati</taxon>
        <taxon>Bacteroidota</taxon>
        <taxon>Sphingobacteriia</taxon>
        <taxon>Sphingobacteriales</taxon>
        <taxon>Sphingobacteriaceae</taxon>
        <taxon>Mucilaginibacter</taxon>
    </lineage>
</organism>
<protein>
    <submittedName>
        <fullName evidence="1">Uncharacterized protein</fullName>
    </submittedName>
</protein>
<dbReference type="EMBL" id="RBKU01000001">
    <property type="protein sequence ID" value="RKR82508.1"/>
    <property type="molecule type" value="Genomic_DNA"/>
</dbReference>
<reference evidence="1 2" key="1">
    <citation type="submission" date="2018-10" db="EMBL/GenBank/DDBJ databases">
        <title>Genomic Encyclopedia of Archaeal and Bacterial Type Strains, Phase II (KMG-II): from individual species to whole genera.</title>
        <authorList>
            <person name="Goeker M."/>
        </authorList>
    </citation>
    <scope>NUCLEOTIDE SEQUENCE [LARGE SCALE GENOMIC DNA]</scope>
    <source>
        <strain evidence="1 2">DSM 18602</strain>
    </source>
</reference>
<keyword evidence="2" id="KW-1185">Reference proteome</keyword>
<gene>
    <name evidence="1" type="ORF">BDD43_2691</name>
</gene>
<dbReference type="AlphaFoldDB" id="A0A495J2C1"/>
<comment type="caution">
    <text evidence="1">The sequence shown here is derived from an EMBL/GenBank/DDBJ whole genome shotgun (WGS) entry which is preliminary data.</text>
</comment>
<proteinExistence type="predicted"/>
<evidence type="ECO:0000313" key="2">
    <source>
        <dbReference type="Proteomes" id="UP000268007"/>
    </source>
</evidence>
<evidence type="ECO:0000313" key="1">
    <source>
        <dbReference type="EMBL" id="RKR82508.1"/>
    </source>
</evidence>
<dbReference type="Proteomes" id="UP000268007">
    <property type="component" value="Unassembled WGS sequence"/>
</dbReference>
<accession>A0A495J2C1</accession>
<name>A0A495J2C1_9SPHI</name>
<sequence length="38" mass="4490">MPFFKKWQLISSFGINANKAISVPFSQLFFIYTAQKKY</sequence>